<comment type="caution">
    <text evidence="1">The sequence shown here is derived from an EMBL/GenBank/DDBJ whole genome shotgun (WGS) entry which is preliminary data.</text>
</comment>
<accession>A0A8S3XRD5</accession>
<evidence type="ECO:0000313" key="2">
    <source>
        <dbReference type="Proteomes" id="UP000691718"/>
    </source>
</evidence>
<keyword evidence="2" id="KW-1185">Reference proteome</keyword>
<reference evidence="1" key="1">
    <citation type="submission" date="2021-04" db="EMBL/GenBank/DDBJ databases">
        <authorList>
            <person name="Tunstrom K."/>
        </authorList>
    </citation>
    <scope>NUCLEOTIDE SEQUENCE</scope>
</reference>
<dbReference type="AlphaFoldDB" id="A0A8S3XRD5"/>
<protein>
    <submittedName>
        <fullName evidence="1">(apollo) hypothetical protein</fullName>
    </submittedName>
</protein>
<dbReference type="Proteomes" id="UP000691718">
    <property type="component" value="Unassembled WGS sequence"/>
</dbReference>
<dbReference type="OrthoDB" id="366230at2759"/>
<proteinExistence type="predicted"/>
<organism evidence="1 2">
    <name type="scientific">Parnassius apollo</name>
    <name type="common">Apollo butterfly</name>
    <name type="synonym">Papilio apollo</name>
    <dbReference type="NCBI Taxonomy" id="110799"/>
    <lineage>
        <taxon>Eukaryota</taxon>
        <taxon>Metazoa</taxon>
        <taxon>Ecdysozoa</taxon>
        <taxon>Arthropoda</taxon>
        <taxon>Hexapoda</taxon>
        <taxon>Insecta</taxon>
        <taxon>Pterygota</taxon>
        <taxon>Neoptera</taxon>
        <taxon>Endopterygota</taxon>
        <taxon>Lepidoptera</taxon>
        <taxon>Glossata</taxon>
        <taxon>Ditrysia</taxon>
        <taxon>Papilionoidea</taxon>
        <taxon>Papilionidae</taxon>
        <taxon>Parnassiinae</taxon>
        <taxon>Parnassini</taxon>
        <taxon>Parnassius</taxon>
        <taxon>Parnassius</taxon>
    </lineage>
</organism>
<gene>
    <name evidence="1" type="ORF">PAPOLLO_LOCUS20147</name>
</gene>
<sequence length="136" mass="15027">MVLTQSNGVLAVWDLLRCQQRPALTTQLCPEPLLSLCMHETGTLAACGSEKGNIYLVEMSPNMTQTDKNDKALLTAILERESKRERILEARLRELRLRQKQPERTASSATLPAPADLPAVSAQYALAVRRELAALS</sequence>
<evidence type="ECO:0000313" key="1">
    <source>
        <dbReference type="EMBL" id="CAG5033565.1"/>
    </source>
</evidence>
<dbReference type="EMBL" id="CAJQZP010001255">
    <property type="protein sequence ID" value="CAG5033565.1"/>
    <property type="molecule type" value="Genomic_DNA"/>
</dbReference>
<name>A0A8S3XRD5_PARAO</name>